<name>A0ACC2UNG1_9FUNG</name>
<reference evidence="1" key="1">
    <citation type="submission" date="2022-04" db="EMBL/GenBank/DDBJ databases">
        <title>Genome of the entomopathogenic fungus Entomophthora muscae.</title>
        <authorList>
            <person name="Elya C."/>
            <person name="Lovett B.R."/>
            <person name="Lee E."/>
            <person name="Macias A.M."/>
            <person name="Hajek A.E."/>
            <person name="De Bivort B.L."/>
            <person name="Kasson M.T."/>
            <person name="De Fine Licht H.H."/>
            <person name="Stajich J.E."/>
        </authorList>
    </citation>
    <scope>NUCLEOTIDE SEQUENCE</scope>
    <source>
        <strain evidence="1">Berkeley</strain>
    </source>
</reference>
<evidence type="ECO:0000313" key="1">
    <source>
        <dbReference type="EMBL" id="KAJ9088368.1"/>
    </source>
</evidence>
<organism evidence="1 2">
    <name type="scientific">Entomophthora muscae</name>
    <dbReference type="NCBI Taxonomy" id="34485"/>
    <lineage>
        <taxon>Eukaryota</taxon>
        <taxon>Fungi</taxon>
        <taxon>Fungi incertae sedis</taxon>
        <taxon>Zoopagomycota</taxon>
        <taxon>Entomophthoromycotina</taxon>
        <taxon>Entomophthoromycetes</taxon>
        <taxon>Entomophthorales</taxon>
        <taxon>Entomophthoraceae</taxon>
        <taxon>Entomophthora</taxon>
    </lineage>
</organism>
<protein>
    <submittedName>
        <fullName evidence="1">Interferon- developmental regulator 1</fullName>
    </submittedName>
</protein>
<keyword evidence="2" id="KW-1185">Reference proteome</keyword>
<evidence type="ECO:0000313" key="2">
    <source>
        <dbReference type="Proteomes" id="UP001165960"/>
    </source>
</evidence>
<comment type="caution">
    <text evidence="1">The sequence shown here is derived from an EMBL/GenBank/DDBJ whole genome shotgun (WGS) entry which is preliminary data.</text>
</comment>
<gene>
    <name evidence="1" type="primary">IFRD1_2</name>
    <name evidence="1" type="ORF">DSO57_1023823</name>
</gene>
<dbReference type="EMBL" id="QTSX02000126">
    <property type="protein sequence ID" value="KAJ9088368.1"/>
    <property type="molecule type" value="Genomic_DNA"/>
</dbReference>
<dbReference type="Proteomes" id="UP001165960">
    <property type="component" value="Unassembled WGS sequence"/>
</dbReference>
<sequence length="435" mass="49127">MGKRAEKNLLKTAIKTASRQATPSGSQYNSDDDNYSIASDISEATYLSLDSEEELILDQSKSDITPEDGLKYIMELLTESRTQTREDALEKLIKLFRFNYILEEVEPRQETLFKYLKKALAKGQSNKEKVLAAKAMSLLAVTLDPEDEEMFESLENGMVKVARDSDKTDVRVAFLQSLAMICFVSGVDKHDLISLSHQYIELLEEEDTPAPVLEAILSSLGLLVAGLKMRGQSEEVRRLFIKSIDCHFDLLDYPDASVRIAAGENVALFFEVMASAKLDHGYKYLNDLVSKINMLLHDRSRFRSKKERLHQRTAFRSIVATVEDGENPEIKLKFKTRNVFIHSWVSMKMLQHFRSVLAGGLHIHMEKNELLADVFGDSMIFSGLAGTDSPRIVNSANSAISKARSQQKAAHRTNLREYLDENMGEVVDSFNELKV</sequence>
<proteinExistence type="predicted"/>
<accession>A0ACC2UNG1</accession>